<keyword evidence="4" id="KW-1185">Reference proteome</keyword>
<dbReference type="EMBL" id="RBZV01000002">
    <property type="protein sequence ID" value="RKP50719.1"/>
    <property type="molecule type" value="Genomic_DNA"/>
</dbReference>
<keyword evidence="1" id="KW-0732">Signal</keyword>
<dbReference type="AlphaFoldDB" id="A0A494XRH8"/>
<dbReference type="Pfam" id="PF13590">
    <property type="entry name" value="DUF4136"/>
    <property type="match status" value="1"/>
</dbReference>
<name>A0A494XRH8_9BURK</name>
<evidence type="ECO:0000313" key="3">
    <source>
        <dbReference type="EMBL" id="RKP50719.1"/>
    </source>
</evidence>
<evidence type="ECO:0000256" key="1">
    <source>
        <dbReference type="SAM" id="SignalP"/>
    </source>
</evidence>
<feature type="domain" description="DUF4136" evidence="2">
    <location>
        <begin position="32"/>
        <end position="188"/>
    </location>
</feature>
<evidence type="ECO:0000259" key="2">
    <source>
        <dbReference type="Pfam" id="PF13590"/>
    </source>
</evidence>
<dbReference type="PROSITE" id="PS51257">
    <property type="entry name" value="PROKAR_LIPOPROTEIN"/>
    <property type="match status" value="1"/>
</dbReference>
<protein>
    <submittedName>
        <fullName evidence="3">DUF4136 domain-containing protein</fullName>
    </submittedName>
</protein>
<dbReference type="Proteomes" id="UP000280434">
    <property type="component" value="Unassembled WGS sequence"/>
</dbReference>
<evidence type="ECO:0000313" key="4">
    <source>
        <dbReference type="Proteomes" id="UP000280434"/>
    </source>
</evidence>
<gene>
    <name evidence="3" type="ORF">D7S89_06435</name>
</gene>
<sequence length="231" mass="25312">MKWQRVWRLLAPTVAAAAMLLSGCTTYVTTQVTAFSNWSGSDATRTYAFARSAEQENSIEQATYERLVASELETYSFKPVAQTAAHYLVGLTYELHGDMATVTQPVFYGNPWPNPFWRPFDPWGPIGPFPPQYVSQSYPVYTHTLGIRITEQATGREVYKVTARNTDEESSLVRAMPYLVRSALADFPLGNGAVRTVRVPLDKRGDGGALSNERPVAPAAVSGAAAAAPMQ</sequence>
<dbReference type="RefSeq" id="WP_121276742.1">
    <property type="nucleotide sequence ID" value="NZ_RBZV01000002.1"/>
</dbReference>
<organism evidence="3 4">
    <name type="scientific">Trinickia fusca</name>
    <dbReference type="NCBI Taxonomy" id="2419777"/>
    <lineage>
        <taxon>Bacteria</taxon>
        <taxon>Pseudomonadati</taxon>
        <taxon>Pseudomonadota</taxon>
        <taxon>Betaproteobacteria</taxon>
        <taxon>Burkholderiales</taxon>
        <taxon>Burkholderiaceae</taxon>
        <taxon>Trinickia</taxon>
    </lineage>
</organism>
<reference evidence="3 4" key="1">
    <citation type="submission" date="2018-10" db="EMBL/GenBank/DDBJ databases">
        <title>Paraburkholderia sp. 7MK8-2, isolated from soil.</title>
        <authorList>
            <person name="Gao Z.-H."/>
            <person name="Qiu L.-H."/>
        </authorList>
    </citation>
    <scope>NUCLEOTIDE SEQUENCE [LARGE SCALE GENOMIC DNA]</scope>
    <source>
        <strain evidence="3 4">7MK8-2</strain>
    </source>
</reference>
<dbReference type="InterPro" id="IPR025411">
    <property type="entry name" value="DUF4136"/>
</dbReference>
<dbReference type="OrthoDB" id="8940851at2"/>
<feature type="chain" id="PRO_5019738066" evidence="1">
    <location>
        <begin position="18"/>
        <end position="231"/>
    </location>
</feature>
<accession>A0A494XRH8</accession>
<proteinExistence type="predicted"/>
<comment type="caution">
    <text evidence="3">The sequence shown here is derived from an EMBL/GenBank/DDBJ whole genome shotgun (WGS) entry which is preliminary data.</text>
</comment>
<feature type="signal peptide" evidence="1">
    <location>
        <begin position="1"/>
        <end position="17"/>
    </location>
</feature>